<comment type="caution">
    <text evidence="2">The sequence shown here is derived from an EMBL/GenBank/DDBJ whole genome shotgun (WGS) entry which is preliminary data.</text>
</comment>
<evidence type="ECO:0000313" key="3">
    <source>
        <dbReference type="Proteomes" id="UP000003254"/>
    </source>
</evidence>
<dbReference type="Proteomes" id="UP000003254">
    <property type="component" value="Unassembled WGS sequence"/>
</dbReference>
<dbReference type="HOGENOM" id="CLU_3296035_0_0_9"/>
<keyword evidence="1" id="KW-0472">Membrane</keyword>
<sequence length="40" mass="4765">MYLSKSSSPIRFLSLFSFYFGFYKALIFSADFFSLFDLLF</sequence>
<organism evidence="2 3">
    <name type="scientific">[Ruminococcus] lactaris ATCC 29176</name>
    <dbReference type="NCBI Taxonomy" id="471875"/>
    <lineage>
        <taxon>Bacteria</taxon>
        <taxon>Bacillati</taxon>
        <taxon>Bacillota</taxon>
        <taxon>Clostridia</taxon>
        <taxon>Lachnospirales</taxon>
        <taxon>Lachnospiraceae</taxon>
        <taxon>Mediterraneibacter</taxon>
    </lineage>
</organism>
<dbReference type="EMBL" id="ABOU02000047">
    <property type="protein sequence ID" value="EDY32141.1"/>
    <property type="molecule type" value="Genomic_DNA"/>
</dbReference>
<feature type="transmembrane region" description="Helical" evidence="1">
    <location>
        <begin position="12"/>
        <end position="36"/>
    </location>
</feature>
<keyword evidence="1" id="KW-1133">Transmembrane helix</keyword>
<proteinExistence type="predicted"/>
<keyword evidence="1" id="KW-0812">Transmembrane</keyword>
<accession>B5CRB9</accession>
<evidence type="ECO:0000313" key="2">
    <source>
        <dbReference type="EMBL" id="EDY32141.1"/>
    </source>
</evidence>
<dbReference type="AlphaFoldDB" id="B5CRB9"/>
<name>B5CRB9_9FIRM</name>
<reference evidence="2 3" key="1">
    <citation type="submission" date="2008-08" db="EMBL/GenBank/DDBJ databases">
        <title>Draft genome sequence of Ruminococcus lactaris ATCC 29176.</title>
        <authorList>
            <person name="Sudarsanam P."/>
            <person name="Ley R."/>
            <person name="Guruge J."/>
            <person name="Turnbaugh P.J."/>
            <person name="Mahowald M."/>
            <person name="Liep D."/>
            <person name="Gordon J."/>
        </authorList>
    </citation>
    <scope>NUCLEOTIDE SEQUENCE [LARGE SCALE GENOMIC DNA]</scope>
    <source>
        <strain evidence="2 3">ATCC 29176</strain>
    </source>
</reference>
<gene>
    <name evidence="2" type="ORF">RUMLAC_02020</name>
</gene>
<reference evidence="2 3" key="2">
    <citation type="submission" date="2008-08" db="EMBL/GenBank/DDBJ databases">
        <authorList>
            <person name="Fulton L."/>
            <person name="Clifton S."/>
            <person name="Fulton B."/>
            <person name="Xu J."/>
            <person name="Minx P."/>
            <person name="Pepin K.H."/>
            <person name="Johnson M."/>
            <person name="Bhonagiri V."/>
            <person name="Nash W.E."/>
            <person name="Mardis E.R."/>
            <person name="Wilson R.K."/>
        </authorList>
    </citation>
    <scope>NUCLEOTIDE SEQUENCE [LARGE SCALE GENOMIC DNA]</scope>
    <source>
        <strain evidence="2 3">ATCC 29176</strain>
    </source>
</reference>
<keyword evidence="3" id="KW-1185">Reference proteome</keyword>
<evidence type="ECO:0000256" key="1">
    <source>
        <dbReference type="SAM" id="Phobius"/>
    </source>
</evidence>
<protein>
    <submittedName>
        <fullName evidence="2">Uncharacterized protein</fullName>
    </submittedName>
</protein>